<dbReference type="Proteomes" id="UP000247233">
    <property type="component" value="Unassembled WGS sequence"/>
</dbReference>
<dbReference type="RefSeq" id="XP_025404041.1">
    <property type="nucleotide sequence ID" value="XM_025548663.1"/>
</dbReference>
<dbReference type="EMBL" id="MSFL01000001">
    <property type="protein sequence ID" value="PWY92302.1"/>
    <property type="molecule type" value="Genomic_DNA"/>
</dbReference>
<accession>A0A317X3W2</accession>
<gene>
    <name evidence="1" type="ORF">BO70DRAFT_7064</name>
</gene>
<reference evidence="1 2" key="1">
    <citation type="submission" date="2016-12" db="EMBL/GenBank/DDBJ databases">
        <title>The genomes of Aspergillus section Nigri reveals drivers in fungal speciation.</title>
        <authorList>
            <consortium name="DOE Joint Genome Institute"/>
            <person name="Vesth T.C."/>
            <person name="Nybo J."/>
            <person name="Theobald S."/>
            <person name="Brandl J."/>
            <person name="Frisvad J.C."/>
            <person name="Nielsen K.F."/>
            <person name="Lyhne E.K."/>
            <person name="Kogle M.E."/>
            <person name="Kuo A."/>
            <person name="Riley R."/>
            <person name="Clum A."/>
            <person name="Nolan M."/>
            <person name="Lipzen A."/>
            <person name="Salamov A."/>
            <person name="Henrissat B."/>
            <person name="Wiebenga A."/>
            <person name="De Vries R.P."/>
            <person name="Grigoriev I.V."/>
            <person name="Mortensen U.H."/>
            <person name="Andersen M.R."/>
            <person name="Baker S.E."/>
        </authorList>
    </citation>
    <scope>NUCLEOTIDE SEQUENCE [LARGE SCALE GENOMIC DNA]</scope>
    <source>
        <strain evidence="1 2">CBS 117.55</strain>
    </source>
</reference>
<dbReference type="AlphaFoldDB" id="A0A317X3W2"/>
<sequence>MLVGLRAGSAAVSPRGRIQDIGKIHSKPDVSSDWLWRCVIAGCRRGHRPKTVRGCGPGGWIDFRSGISTSPDWRDSHLLFRAARPLDIPTFMFNRSQSIVEHYSHSLTVPTVRYRQSEERTGRQFGLEYRHAYLGHTKTLQKQPNCKWCLRSLIDCPVHGPMMIDQCQAAVPATAAQCECFLGPIFISIGLSWTQGGQFL</sequence>
<dbReference type="VEuPathDB" id="FungiDB:BO70DRAFT_7064"/>
<dbReference type="GeneID" id="37070900"/>
<proteinExistence type="predicted"/>
<protein>
    <submittedName>
        <fullName evidence="1">Uncharacterized protein</fullName>
    </submittedName>
</protein>
<name>A0A317X3W2_9EURO</name>
<evidence type="ECO:0000313" key="1">
    <source>
        <dbReference type="EMBL" id="PWY92302.1"/>
    </source>
</evidence>
<comment type="caution">
    <text evidence="1">The sequence shown here is derived from an EMBL/GenBank/DDBJ whole genome shotgun (WGS) entry which is preliminary data.</text>
</comment>
<keyword evidence="2" id="KW-1185">Reference proteome</keyword>
<organism evidence="1 2">
    <name type="scientific">Aspergillus heteromorphus CBS 117.55</name>
    <dbReference type="NCBI Taxonomy" id="1448321"/>
    <lineage>
        <taxon>Eukaryota</taxon>
        <taxon>Fungi</taxon>
        <taxon>Dikarya</taxon>
        <taxon>Ascomycota</taxon>
        <taxon>Pezizomycotina</taxon>
        <taxon>Eurotiomycetes</taxon>
        <taxon>Eurotiomycetidae</taxon>
        <taxon>Eurotiales</taxon>
        <taxon>Aspergillaceae</taxon>
        <taxon>Aspergillus</taxon>
        <taxon>Aspergillus subgen. Circumdati</taxon>
    </lineage>
</organism>
<evidence type="ECO:0000313" key="2">
    <source>
        <dbReference type="Proteomes" id="UP000247233"/>
    </source>
</evidence>